<dbReference type="PANTHER" id="PTHR12839:SF7">
    <property type="entry name" value="REGULATOR OF NONSENSE TRANSCRIPTS 2"/>
    <property type="match status" value="1"/>
</dbReference>
<feature type="compositionally biased region" description="Acidic residues" evidence="4">
    <location>
        <begin position="129"/>
        <end position="149"/>
    </location>
</feature>
<accession>A0A9N9NE19</accession>
<feature type="compositionally biased region" description="Acidic residues" evidence="4">
    <location>
        <begin position="100"/>
        <end position="118"/>
    </location>
</feature>
<dbReference type="GO" id="GO:0005737">
    <property type="term" value="C:cytoplasm"/>
    <property type="evidence" value="ECO:0007669"/>
    <property type="project" value="UniProtKB-SubCell"/>
</dbReference>
<dbReference type="InterPro" id="IPR007193">
    <property type="entry name" value="Upf2/Nmd2_C"/>
</dbReference>
<feature type="non-terminal residue" evidence="7">
    <location>
        <position position="1"/>
    </location>
</feature>
<name>A0A9N9NE19_9GLOM</name>
<gene>
    <name evidence="7" type="ORF">RFULGI_LOCUS11646</name>
</gene>
<dbReference type="SUPFAM" id="SSF48371">
    <property type="entry name" value="ARM repeat"/>
    <property type="match status" value="1"/>
</dbReference>
<evidence type="ECO:0000259" key="5">
    <source>
        <dbReference type="Pfam" id="PF02854"/>
    </source>
</evidence>
<sequence>RRIATVKYIGELYNYRMVDSPVIFDTLYTIVTLGHEFGRPSPTRINPLDAPNDFFRIRLCCTLLDTCGMCFDRAEEVDQKLLLNQKAFQQVVGVVKSQDDGLEESELSSSSDEEDDDGREYLGSAVEGEGSDDEQADTDEIEEVDDDTELVVHTNRQDKISLEEDEEFEREFSRMMTESMESRKYERKPAMLDVAIPMHPKSIDKAADHIDGSVSFTLLVKKGNKQQTKTIEVPAESALAVNTRSKQEAEREEQQQLKKLVLNYEEREEQNQRIALEQTLMRSGMRVTYQPNSRRTNQRGRKLLQHQGGGGGGNYAYGVMIKLTV</sequence>
<feature type="domain" description="Up-frameshift suppressor 2 C-terminal" evidence="6">
    <location>
        <begin position="148"/>
        <end position="263"/>
    </location>
</feature>
<feature type="domain" description="MIF4G" evidence="5">
    <location>
        <begin position="1"/>
        <end position="99"/>
    </location>
</feature>
<dbReference type="AlphaFoldDB" id="A0A9N9NE19"/>
<keyword evidence="8" id="KW-1185">Reference proteome</keyword>
<evidence type="ECO:0000259" key="6">
    <source>
        <dbReference type="Pfam" id="PF04050"/>
    </source>
</evidence>
<dbReference type="GO" id="GO:0035145">
    <property type="term" value="C:exon-exon junction complex"/>
    <property type="evidence" value="ECO:0007669"/>
    <property type="project" value="TreeGrafter"/>
</dbReference>
<dbReference type="InterPro" id="IPR016024">
    <property type="entry name" value="ARM-type_fold"/>
</dbReference>
<dbReference type="InterPro" id="IPR039762">
    <property type="entry name" value="Nmd2/UPF2"/>
</dbReference>
<feature type="coiled-coil region" evidence="3">
    <location>
        <begin position="235"/>
        <end position="277"/>
    </location>
</feature>
<evidence type="ECO:0000256" key="4">
    <source>
        <dbReference type="SAM" id="MobiDB-lite"/>
    </source>
</evidence>
<organism evidence="7 8">
    <name type="scientific">Racocetra fulgida</name>
    <dbReference type="NCBI Taxonomy" id="60492"/>
    <lineage>
        <taxon>Eukaryota</taxon>
        <taxon>Fungi</taxon>
        <taxon>Fungi incertae sedis</taxon>
        <taxon>Mucoromycota</taxon>
        <taxon>Glomeromycotina</taxon>
        <taxon>Glomeromycetes</taxon>
        <taxon>Diversisporales</taxon>
        <taxon>Gigasporaceae</taxon>
        <taxon>Racocetra</taxon>
    </lineage>
</organism>
<dbReference type="Gene3D" id="1.25.40.180">
    <property type="match status" value="1"/>
</dbReference>
<dbReference type="GO" id="GO:0000184">
    <property type="term" value="P:nuclear-transcribed mRNA catabolic process, nonsense-mediated decay"/>
    <property type="evidence" value="ECO:0007669"/>
    <property type="project" value="InterPro"/>
</dbReference>
<dbReference type="InterPro" id="IPR003890">
    <property type="entry name" value="MIF4G-like_typ-3"/>
</dbReference>
<dbReference type="Pfam" id="PF04050">
    <property type="entry name" value="Upf2"/>
    <property type="match status" value="1"/>
</dbReference>
<keyword evidence="3" id="KW-0175">Coiled coil</keyword>
<keyword evidence="2" id="KW-0963">Cytoplasm</keyword>
<dbReference type="PANTHER" id="PTHR12839">
    <property type="entry name" value="NONSENSE-MEDIATED MRNA DECAY PROTEIN 2 UP-FRAMESHIFT SUPPRESSOR 2"/>
    <property type="match status" value="1"/>
</dbReference>
<evidence type="ECO:0000256" key="3">
    <source>
        <dbReference type="SAM" id="Coils"/>
    </source>
</evidence>
<evidence type="ECO:0000256" key="1">
    <source>
        <dbReference type="ARBA" id="ARBA00004496"/>
    </source>
</evidence>
<evidence type="ECO:0000313" key="8">
    <source>
        <dbReference type="Proteomes" id="UP000789396"/>
    </source>
</evidence>
<dbReference type="Pfam" id="PF02854">
    <property type="entry name" value="MIF4G"/>
    <property type="match status" value="1"/>
</dbReference>
<dbReference type="GO" id="GO:0003723">
    <property type="term" value="F:RNA binding"/>
    <property type="evidence" value="ECO:0007669"/>
    <property type="project" value="InterPro"/>
</dbReference>
<comment type="subcellular location">
    <subcellularLocation>
        <location evidence="1">Cytoplasm</location>
    </subcellularLocation>
</comment>
<reference evidence="7" key="1">
    <citation type="submission" date="2021-06" db="EMBL/GenBank/DDBJ databases">
        <authorList>
            <person name="Kallberg Y."/>
            <person name="Tangrot J."/>
            <person name="Rosling A."/>
        </authorList>
    </citation>
    <scope>NUCLEOTIDE SEQUENCE</scope>
    <source>
        <strain evidence="7">IN212</strain>
    </source>
</reference>
<dbReference type="Gene3D" id="4.10.80.160">
    <property type="match status" value="1"/>
</dbReference>
<dbReference type="Proteomes" id="UP000789396">
    <property type="component" value="Unassembled WGS sequence"/>
</dbReference>
<evidence type="ECO:0000313" key="7">
    <source>
        <dbReference type="EMBL" id="CAG8723876.1"/>
    </source>
</evidence>
<comment type="caution">
    <text evidence="7">The sequence shown here is derived from an EMBL/GenBank/DDBJ whole genome shotgun (WGS) entry which is preliminary data.</text>
</comment>
<dbReference type="EMBL" id="CAJVPZ010025876">
    <property type="protein sequence ID" value="CAG8723876.1"/>
    <property type="molecule type" value="Genomic_DNA"/>
</dbReference>
<proteinExistence type="predicted"/>
<feature type="region of interest" description="Disordered" evidence="4">
    <location>
        <begin position="99"/>
        <end position="164"/>
    </location>
</feature>
<protein>
    <submittedName>
        <fullName evidence="7">15751_t:CDS:1</fullName>
    </submittedName>
</protein>
<evidence type="ECO:0000256" key="2">
    <source>
        <dbReference type="ARBA" id="ARBA00022490"/>
    </source>
</evidence>
<dbReference type="OrthoDB" id="27832at2759"/>